<dbReference type="Proteomes" id="UP001262582">
    <property type="component" value="Unassembled WGS sequence"/>
</dbReference>
<feature type="region of interest" description="Disordered" evidence="8">
    <location>
        <begin position="24"/>
        <end position="43"/>
    </location>
</feature>
<accession>A0ABU3D8X9</accession>
<evidence type="ECO:0000256" key="1">
    <source>
        <dbReference type="ARBA" id="ARBA00010688"/>
    </source>
</evidence>
<sequence length="309" mass="33253">MKIIITLTANPALDIYTNVEKVEPEKKMRSNSPKKDPGGGGINVSRVIKRLGGDTKAIYTCGGFTGKIFSGLLKKENIALDALEVKNEMRQNFGIFEESTGELYRIGFPGEELSEAEYKALLKKIENLPVAEFLVASGSLPPGVPEDFYSQVAKIAKSKNIKFVLDTSGKALAAGLKEGAYLVKPNLDELEDLSGRKAESMEDRKEMLQEVLQKYSLDIIVHSLGPDGAFLATKEGVKHFPAPNVKPNSSIGAGDSMVGGMVYSLAAGKSLEEAVQYGLACGSATLISPGTELLQKEDAEKLYKQLSSS</sequence>
<dbReference type="PIRSF" id="PIRSF000535">
    <property type="entry name" value="1PFK/6PFK/LacC"/>
    <property type="match status" value="1"/>
</dbReference>
<evidence type="ECO:0000256" key="2">
    <source>
        <dbReference type="ARBA" id="ARBA00022679"/>
    </source>
</evidence>
<dbReference type="PANTHER" id="PTHR46566:SF2">
    <property type="entry name" value="ATP-DEPENDENT 6-PHOSPHOFRUCTOKINASE ISOZYME 2"/>
    <property type="match status" value="1"/>
</dbReference>
<name>A0ABU3D8X9_9FLAO</name>
<evidence type="ECO:0000256" key="7">
    <source>
        <dbReference type="SAM" id="Coils"/>
    </source>
</evidence>
<keyword evidence="2 6" id="KW-0808">Transferase</keyword>
<evidence type="ECO:0000256" key="3">
    <source>
        <dbReference type="ARBA" id="ARBA00022741"/>
    </source>
</evidence>
<dbReference type="NCBIfam" id="TIGR03168">
    <property type="entry name" value="1-PFK"/>
    <property type="match status" value="1"/>
</dbReference>
<dbReference type="PROSITE" id="PS00583">
    <property type="entry name" value="PFKB_KINASES_1"/>
    <property type="match status" value="1"/>
</dbReference>
<keyword evidence="4" id="KW-0418">Kinase</keyword>
<proteinExistence type="inferred from homology"/>
<feature type="domain" description="Carbohydrate kinase PfkB" evidence="9">
    <location>
        <begin position="14"/>
        <end position="292"/>
    </location>
</feature>
<evidence type="ECO:0000313" key="11">
    <source>
        <dbReference type="Proteomes" id="UP001262582"/>
    </source>
</evidence>
<evidence type="ECO:0000313" key="10">
    <source>
        <dbReference type="EMBL" id="MDT0677992.1"/>
    </source>
</evidence>
<dbReference type="PROSITE" id="PS00584">
    <property type="entry name" value="PFKB_KINASES_2"/>
    <property type="match status" value="1"/>
</dbReference>
<dbReference type="InterPro" id="IPR017583">
    <property type="entry name" value="Tagatose/fructose_Pkinase"/>
</dbReference>
<dbReference type="PANTHER" id="PTHR46566">
    <property type="entry name" value="1-PHOSPHOFRUCTOKINASE-RELATED"/>
    <property type="match status" value="1"/>
</dbReference>
<dbReference type="Gene3D" id="3.40.1190.20">
    <property type="match status" value="1"/>
</dbReference>
<keyword evidence="7" id="KW-0175">Coiled coil</keyword>
<evidence type="ECO:0000256" key="4">
    <source>
        <dbReference type="ARBA" id="ARBA00022777"/>
    </source>
</evidence>
<comment type="caution">
    <text evidence="10">The sequence shown here is derived from an EMBL/GenBank/DDBJ whole genome shotgun (WGS) entry which is preliminary data.</text>
</comment>
<comment type="similarity">
    <text evidence="1">Belongs to the carbohydrate kinase PfkB family.</text>
</comment>
<gene>
    <name evidence="10" type="ORF">RM539_15520</name>
</gene>
<dbReference type="InterPro" id="IPR029056">
    <property type="entry name" value="Ribokinase-like"/>
</dbReference>
<feature type="coiled-coil region" evidence="7">
    <location>
        <begin position="190"/>
        <end position="218"/>
    </location>
</feature>
<evidence type="ECO:0000256" key="5">
    <source>
        <dbReference type="ARBA" id="ARBA00022840"/>
    </source>
</evidence>
<dbReference type="EMBL" id="JAVRHK010000014">
    <property type="protein sequence ID" value="MDT0677992.1"/>
    <property type="molecule type" value="Genomic_DNA"/>
</dbReference>
<evidence type="ECO:0000259" key="9">
    <source>
        <dbReference type="Pfam" id="PF00294"/>
    </source>
</evidence>
<organism evidence="10 11">
    <name type="scientific">Autumnicola musiva</name>
    <dbReference type="NCBI Taxonomy" id="3075589"/>
    <lineage>
        <taxon>Bacteria</taxon>
        <taxon>Pseudomonadati</taxon>
        <taxon>Bacteroidota</taxon>
        <taxon>Flavobacteriia</taxon>
        <taxon>Flavobacteriales</taxon>
        <taxon>Flavobacteriaceae</taxon>
        <taxon>Autumnicola</taxon>
    </lineage>
</organism>
<keyword evidence="5" id="KW-0067">ATP-binding</keyword>
<evidence type="ECO:0000256" key="8">
    <source>
        <dbReference type="SAM" id="MobiDB-lite"/>
    </source>
</evidence>
<evidence type="ECO:0000256" key="6">
    <source>
        <dbReference type="PIRNR" id="PIRNR000535"/>
    </source>
</evidence>
<keyword evidence="3" id="KW-0547">Nucleotide-binding</keyword>
<dbReference type="SUPFAM" id="SSF53613">
    <property type="entry name" value="Ribokinase-like"/>
    <property type="match status" value="1"/>
</dbReference>
<feature type="compositionally biased region" description="Basic and acidic residues" evidence="8">
    <location>
        <begin position="24"/>
        <end position="37"/>
    </location>
</feature>
<reference evidence="10 11" key="1">
    <citation type="submission" date="2023-09" db="EMBL/GenBank/DDBJ databases">
        <authorList>
            <person name="Rey-Velasco X."/>
        </authorList>
    </citation>
    <scope>NUCLEOTIDE SEQUENCE [LARGE SCALE GENOMIC DNA]</scope>
    <source>
        <strain evidence="10 11">F117</strain>
    </source>
</reference>
<protein>
    <submittedName>
        <fullName evidence="10">1-phosphofructokinase family hexose kinase</fullName>
    </submittedName>
</protein>
<dbReference type="InterPro" id="IPR011611">
    <property type="entry name" value="PfkB_dom"/>
</dbReference>
<dbReference type="RefSeq" id="WP_311504332.1">
    <property type="nucleotide sequence ID" value="NZ_JAVRHK010000014.1"/>
</dbReference>
<dbReference type="Pfam" id="PF00294">
    <property type="entry name" value="PfkB"/>
    <property type="match status" value="1"/>
</dbReference>
<dbReference type="InterPro" id="IPR002173">
    <property type="entry name" value="Carboh/pur_kinase_PfkB_CS"/>
</dbReference>
<dbReference type="CDD" id="cd01164">
    <property type="entry name" value="FruK_PfkB_like"/>
    <property type="match status" value="1"/>
</dbReference>
<keyword evidence="11" id="KW-1185">Reference proteome</keyword>